<dbReference type="AlphaFoldDB" id="A0A0F9R0K2"/>
<evidence type="ECO:0000313" key="2">
    <source>
        <dbReference type="EMBL" id="KKN11013.1"/>
    </source>
</evidence>
<dbReference type="EMBL" id="LAZR01004183">
    <property type="protein sequence ID" value="KKN11013.1"/>
    <property type="molecule type" value="Genomic_DNA"/>
</dbReference>
<evidence type="ECO:0000256" key="1">
    <source>
        <dbReference type="SAM" id="MobiDB-lite"/>
    </source>
</evidence>
<sequence length="50" mass="5847">EEEEDEDFELEEDEVTDDSDEDEEDIPPSYQIFKYGLFPSDPSLSVMVSR</sequence>
<organism evidence="2">
    <name type="scientific">marine sediment metagenome</name>
    <dbReference type="NCBI Taxonomy" id="412755"/>
    <lineage>
        <taxon>unclassified sequences</taxon>
        <taxon>metagenomes</taxon>
        <taxon>ecological metagenomes</taxon>
    </lineage>
</organism>
<feature type="non-terminal residue" evidence="2">
    <location>
        <position position="1"/>
    </location>
</feature>
<reference evidence="2" key="1">
    <citation type="journal article" date="2015" name="Nature">
        <title>Complex archaea that bridge the gap between prokaryotes and eukaryotes.</title>
        <authorList>
            <person name="Spang A."/>
            <person name="Saw J.H."/>
            <person name="Jorgensen S.L."/>
            <person name="Zaremba-Niedzwiedzka K."/>
            <person name="Martijn J."/>
            <person name="Lind A.E."/>
            <person name="van Eijk R."/>
            <person name="Schleper C."/>
            <person name="Guy L."/>
            <person name="Ettema T.J."/>
        </authorList>
    </citation>
    <scope>NUCLEOTIDE SEQUENCE</scope>
</reference>
<name>A0A0F9R0K2_9ZZZZ</name>
<gene>
    <name evidence="2" type="ORF">LCGC14_1030870</name>
</gene>
<accession>A0A0F9R0K2</accession>
<feature type="region of interest" description="Disordered" evidence="1">
    <location>
        <begin position="1"/>
        <end position="26"/>
    </location>
</feature>
<comment type="caution">
    <text evidence="2">The sequence shown here is derived from an EMBL/GenBank/DDBJ whole genome shotgun (WGS) entry which is preliminary data.</text>
</comment>
<protein>
    <submittedName>
        <fullName evidence="2">Uncharacterized protein</fullName>
    </submittedName>
</protein>
<proteinExistence type="predicted"/>